<dbReference type="PANTHER" id="PTHR11706:SF33">
    <property type="entry name" value="NATURAL RESISTANCE-ASSOCIATED MACROPHAGE PROTEIN 2"/>
    <property type="match status" value="1"/>
</dbReference>
<dbReference type="GO" id="GO:0015293">
    <property type="term" value="F:symporter activity"/>
    <property type="evidence" value="ECO:0007669"/>
    <property type="project" value="UniProtKB-UniRule"/>
</dbReference>
<evidence type="ECO:0000256" key="7">
    <source>
        <dbReference type="HAMAP-Rule" id="MF_00221"/>
    </source>
</evidence>
<comment type="function">
    <text evidence="7">H(+)-stimulated, divalent metal cation uptake system.</text>
</comment>
<dbReference type="PRINTS" id="PR00447">
    <property type="entry name" value="NATRESASSCMP"/>
</dbReference>
<feature type="transmembrane region" description="Helical" evidence="7">
    <location>
        <begin position="65"/>
        <end position="93"/>
    </location>
</feature>
<feature type="transmembrane region" description="Helical" evidence="7">
    <location>
        <begin position="173"/>
        <end position="195"/>
    </location>
</feature>
<feature type="transmembrane region" description="Helical" evidence="7">
    <location>
        <begin position="215"/>
        <end position="235"/>
    </location>
</feature>
<dbReference type="GO" id="GO:0034755">
    <property type="term" value="P:iron ion transmembrane transport"/>
    <property type="evidence" value="ECO:0007669"/>
    <property type="project" value="TreeGrafter"/>
</dbReference>
<feature type="transmembrane region" description="Helical" evidence="7">
    <location>
        <begin position="256"/>
        <end position="285"/>
    </location>
</feature>
<evidence type="ECO:0000256" key="4">
    <source>
        <dbReference type="ARBA" id="ARBA00022847"/>
    </source>
</evidence>
<feature type="transmembrane region" description="Helical" evidence="7">
    <location>
        <begin position="420"/>
        <end position="437"/>
    </location>
</feature>
<keyword evidence="7" id="KW-1003">Cell membrane</keyword>
<feature type="transmembrane region" description="Helical" evidence="7">
    <location>
        <begin position="378"/>
        <end position="399"/>
    </location>
</feature>
<feature type="transmembrane region" description="Helical" evidence="7">
    <location>
        <begin position="142"/>
        <end position="161"/>
    </location>
</feature>
<evidence type="ECO:0000256" key="2">
    <source>
        <dbReference type="ARBA" id="ARBA00022448"/>
    </source>
</evidence>
<reference evidence="8 9" key="1">
    <citation type="submission" date="2017-08" db="EMBL/GenBank/DDBJ databases">
        <title>Infants hospitalized years apart are colonized by the same room-sourced microbial strains.</title>
        <authorList>
            <person name="Brooks B."/>
            <person name="Olm M.R."/>
            <person name="Firek B.A."/>
            <person name="Baker R."/>
            <person name="Thomas B.C."/>
            <person name="Morowitz M.J."/>
            <person name="Banfield J.F."/>
        </authorList>
    </citation>
    <scope>NUCLEOTIDE SEQUENCE [LARGE SCALE GENOMIC DNA]</scope>
    <source>
        <strain evidence="8">S2_018_000_R2_101</strain>
    </source>
</reference>
<dbReference type="Pfam" id="PF01566">
    <property type="entry name" value="Nramp"/>
    <property type="match status" value="1"/>
</dbReference>
<comment type="caution">
    <text evidence="8">The sequence shown here is derived from an EMBL/GenBank/DDBJ whole genome shotgun (WGS) entry which is preliminary data.</text>
</comment>
<comment type="subcellular location">
    <subcellularLocation>
        <location evidence="7">Cell membrane</location>
        <topology evidence="7">Multi-pass membrane protein</topology>
    </subcellularLocation>
    <subcellularLocation>
        <location evidence="1">Membrane</location>
        <topology evidence="1">Multi-pass membrane protein</topology>
    </subcellularLocation>
</comment>
<dbReference type="PANTHER" id="PTHR11706">
    <property type="entry name" value="SOLUTE CARRIER PROTEIN FAMILY 11 MEMBER"/>
    <property type="match status" value="1"/>
</dbReference>
<dbReference type="Proteomes" id="UP000249066">
    <property type="component" value="Unassembled WGS sequence"/>
</dbReference>
<feature type="transmembrane region" description="Helical" evidence="7">
    <location>
        <begin position="354"/>
        <end position="372"/>
    </location>
</feature>
<dbReference type="NCBIfam" id="NF001923">
    <property type="entry name" value="PRK00701.1"/>
    <property type="match status" value="1"/>
</dbReference>
<evidence type="ECO:0000256" key="3">
    <source>
        <dbReference type="ARBA" id="ARBA00022692"/>
    </source>
</evidence>
<evidence type="ECO:0000313" key="9">
    <source>
        <dbReference type="Proteomes" id="UP000249066"/>
    </source>
</evidence>
<keyword evidence="4 7" id="KW-0769">Symport</keyword>
<dbReference type="NCBIfam" id="TIGR01197">
    <property type="entry name" value="nramp"/>
    <property type="match status" value="1"/>
</dbReference>
<dbReference type="InterPro" id="IPR001046">
    <property type="entry name" value="NRAMP_fam"/>
</dbReference>
<evidence type="ECO:0000256" key="6">
    <source>
        <dbReference type="ARBA" id="ARBA00023136"/>
    </source>
</evidence>
<proteinExistence type="inferred from homology"/>
<dbReference type="GO" id="GO:0015086">
    <property type="term" value="F:cadmium ion transmembrane transporter activity"/>
    <property type="evidence" value="ECO:0007669"/>
    <property type="project" value="TreeGrafter"/>
</dbReference>
<dbReference type="NCBIfam" id="NF037982">
    <property type="entry name" value="Nramp_1"/>
    <property type="match status" value="1"/>
</dbReference>
<comment type="similarity">
    <text evidence="7">Belongs to the NRAMP family.</text>
</comment>
<dbReference type="HAMAP" id="MF_00221">
    <property type="entry name" value="NRAMP"/>
    <property type="match status" value="1"/>
</dbReference>
<keyword evidence="6 7" id="KW-0472">Membrane</keyword>
<keyword evidence="5 7" id="KW-1133">Transmembrane helix</keyword>
<evidence type="ECO:0000256" key="1">
    <source>
        <dbReference type="ARBA" id="ARBA00004141"/>
    </source>
</evidence>
<dbReference type="EMBL" id="QFNN01000176">
    <property type="protein sequence ID" value="PZO86740.1"/>
    <property type="molecule type" value="Genomic_DNA"/>
</dbReference>
<dbReference type="GO" id="GO:0005886">
    <property type="term" value="C:plasma membrane"/>
    <property type="evidence" value="ECO:0007669"/>
    <property type="project" value="UniProtKB-SubCell"/>
</dbReference>
<gene>
    <name evidence="7" type="primary">mntH</name>
    <name evidence="8" type="ORF">DI623_15965</name>
</gene>
<feature type="transmembrane region" description="Helical" evidence="7">
    <location>
        <begin position="113"/>
        <end position="136"/>
    </location>
</feature>
<evidence type="ECO:0000313" key="8">
    <source>
        <dbReference type="EMBL" id="PZO86740.1"/>
    </source>
</evidence>
<evidence type="ECO:0000256" key="5">
    <source>
        <dbReference type="ARBA" id="ARBA00022989"/>
    </source>
</evidence>
<keyword evidence="3 7" id="KW-0812">Transmembrane</keyword>
<organism evidence="8 9">
    <name type="scientific">Sphingomonas sanxanigenens</name>
    <dbReference type="NCBI Taxonomy" id="397260"/>
    <lineage>
        <taxon>Bacteria</taxon>
        <taxon>Pseudomonadati</taxon>
        <taxon>Pseudomonadota</taxon>
        <taxon>Alphaproteobacteria</taxon>
        <taxon>Sphingomonadales</taxon>
        <taxon>Sphingomonadaceae</taxon>
        <taxon>Sphingomonas</taxon>
    </lineage>
</organism>
<dbReference type="AlphaFoldDB" id="A0A2W4ZWR9"/>
<accession>A0A2W4ZWR9</accession>
<sequence length="442" mass="46182">MAQFWPLPKTASAPFCPAEVQGTVVIPKGVSGLKRVALFAGPGLLVAVGYMDPGNWATDIAAGAAFGYALLFVVMLSSLAAILLQTLALRLGLAADRDLAQACRDRYGHRTRIALWAAAELAIIATDVAEVLGAALAIKLLFGLPMMWGICLTALDLLLVLGLQGAGFRRIEAIIGALVAIIGLCFLVELAIARPDGAAIAAGLLPDFRRLADPSALYLAIGVVGATVMPHNLYLHSSIVRTRAIGPDDAAKRKAIGLATADTTVSLLLAALVNGAIMVLAAALFHSSGNQGVADIAEAYRLIEPLTGAAAAGLLFAFALLASGQSSTFTGTIAGQVVLEGFLDLSIPCWQRRVITRVLAILPALAGIWLLGEGSVGRLLVLSQVVLSIQLPFAIWPLIRVTSDRRVMGVFVTPKLAATIAWLLFAAIVAANIWLFYAELLG</sequence>
<keyword evidence="2 7" id="KW-0813">Transport</keyword>
<feature type="transmembrane region" description="Helical" evidence="7">
    <location>
        <begin position="305"/>
        <end position="322"/>
    </location>
</feature>
<name>A0A2W4ZWR9_9SPHN</name>
<protein>
    <recommendedName>
        <fullName evidence="7">Divalent metal cation transporter MntH</fullName>
    </recommendedName>
</protein>
<dbReference type="GO" id="GO:0005384">
    <property type="term" value="F:manganese ion transmembrane transporter activity"/>
    <property type="evidence" value="ECO:0007669"/>
    <property type="project" value="TreeGrafter"/>
</dbReference>
<keyword evidence="7" id="KW-0406">Ion transport</keyword>
<dbReference type="GO" id="GO:0046872">
    <property type="term" value="F:metal ion binding"/>
    <property type="evidence" value="ECO:0007669"/>
    <property type="project" value="UniProtKB-UniRule"/>
</dbReference>